<dbReference type="SMART" id="SM00869">
    <property type="entry name" value="Autotransporter"/>
    <property type="match status" value="1"/>
</dbReference>
<reference evidence="2 3" key="1">
    <citation type="submission" date="2024-02" db="EMBL/GenBank/DDBJ databases">
        <title>Roseibium algae sp. nov., isolated from marine alga (Grateloupia sp.), showing potential in myo-inositol conversion.</title>
        <authorList>
            <person name="Wang Y."/>
        </authorList>
    </citation>
    <scope>NUCLEOTIDE SEQUENCE [LARGE SCALE GENOMIC DNA]</scope>
    <source>
        <strain evidence="2 3">H3510</strain>
    </source>
</reference>
<evidence type="ECO:0000313" key="2">
    <source>
        <dbReference type="EMBL" id="MEJ8473213.1"/>
    </source>
</evidence>
<dbReference type="Proteomes" id="UP001385499">
    <property type="component" value="Unassembled WGS sequence"/>
</dbReference>
<dbReference type="NCBIfam" id="TIGR01414">
    <property type="entry name" value="autotrans_barl"/>
    <property type="match status" value="1"/>
</dbReference>
<dbReference type="SUPFAM" id="SSF103515">
    <property type="entry name" value="Autotransporter"/>
    <property type="match status" value="1"/>
</dbReference>
<feature type="domain" description="Autotransporter" evidence="1">
    <location>
        <begin position="539"/>
        <end position="818"/>
    </location>
</feature>
<evidence type="ECO:0000313" key="3">
    <source>
        <dbReference type="Proteomes" id="UP001385499"/>
    </source>
</evidence>
<proteinExistence type="predicted"/>
<dbReference type="InterPro" id="IPR005546">
    <property type="entry name" value="Autotransporte_beta"/>
</dbReference>
<organism evidence="2 3">
    <name type="scientific">Roseibium algae</name>
    <dbReference type="NCBI Taxonomy" id="3123038"/>
    <lineage>
        <taxon>Bacteria</taxon>
        <taxon>Pseudomonadati</taxon>
        <taxon>Pseudomonadota</taxon>
        <taxon>Alphaproteobacteria</taxon>
        <taxon>Hyphomicrobiales</taxon>
        <taxon>Stappiaceae</taxon>
        <taxon>Roseibium</taxon>
    </lineage>
</organism>
<dbReference type="InterPro" id="IPR036709">
    <property type="entry name" value="Autotransporte_beta_dom_sf"/>
</dbReference>
<dbReference type="Gene3D" id="2.40.128.130">
    <property type="entry name" value="Autotransporter beta-domain"/>
    <property type="match status" value="1"/>
</dbReference>
<dbReference type="PROSITE" id="PS51208">
    <property type="entry name" value="AUTOTRANSPORTER"/>
    <property type="match status" value="1"/>
</dbReference>
<sequence>MPSFAKNALLTSASPFILTLASLPVSFGLLTLSEGPARADHFVECTSKDSNWTDKNCWHDRHRPDHSGGSDVVIGQNPVLDRSGQNTKNYEISITNDAVDPYYGVTIMPVNTITIGENFKAISNYDVVPASGSLRVAGDKAGLKVKSHIFLGKKGGNGTLTIEDGARVWTDRLLTGGYYHDSAETDARGSGTATVNISGSGSALHAKKIVLGVASSTGQTFKMSDGAYASATTFIVDTRGAPYPSGYAYKPVVSIENSTLNVGTLNITPDPSANIYDVFKVNSGGILEAENIHLTTNTNPYFNNTTLWFYGGTLHMMDRDNGKSPSTTVNGQLVFGYDSTLSFDATALDQHADLKITKDLVNPTYTAGHDYQTYLVTTISVNANKAGFIPVLDTEFTIIEASSTGAFDTDEIKVKSGYNFLDTSARFDGKKGYLTLTKSANAVTAKAVTGNEKAVAGTIEKLGTGNAIHDAFISTPSSQSASSAYNGLTGETHASATSSAFHAAFASSGVVSNRMLGTQQSLGSGSSTAFHGKGDGHTPFLSAPEIWFRGYGNVLSVEGSGSAADTDTSTGGMMAGIDALAGDAARLGVAFGYSRSFSNTSDRQSKSRMDGYHGFVYGNAQFGLFGLQAGLGATYNQIDVSRATGIAGLPGNLTADYTGWTGQAWLEGAYTAPIGLASTVEPFAGLSLVSNHSESFTEKGNAAALNVGASHQTNLFSTLGVRLGHEIDLSDTASFRVSGSLGWRHAFGDTAPDSVMSYASGSSSFSISGLPLERDTVVFDAGIDMAVSNSTLLDLRYSGQLGAHAQDHGLKGTLRLSF</sequence>
<comment type="caution">
    <text evidence="2">The sequence shown here is derived from an EMBL/GenBank/DDBJ whole genome shotgun (WGS) entry which is preliminary data.</text>
</comment>
<dbReference type="RefSeq" id="WP_340272771.1">
    <property type="nucleotide sequence ID" value="NZ_JBAKIA010000002.1"/>
</dbReference>
<evidence type="ECO:0000259" key="1">
    <source>
        <dbReference type="PROSITE" id="PS51208"/>
    </source>
</evidence>
<accession>A0ABU8TGD3</accession>
<gene>
    <name evidence="2" type="ORF">V6575_03875</name>
</gene>
<protein>
    <submittedName>
        <fullName evidence="2">Autotransporter outer membrane beta-barrel domain-containing protein</fullName>
    </submittedName>
</protein>
<dbReference type="EMBL" id="JBAKIA010000002">
    <property type="protein sequence ID" value="MEJ8473213.1"/>
    <property type="molecule type" value="Genomic_DNA"/>
</dbReference>
<dbReference type="InterPro" id="IPR006315">
    <property type="entry name" value="OM_autotransptr_brl_dom"/>
</dbReference>
<name>A0ABU8TGD3_9HYPH</name>
<dbReference type="Pfam" id="PF03797">
    <property type="entry name" value="Autotransporter"/>
    <property type="match status" value="1"/>
</dbReference>
<keyword evidence="3" id="KW-1185">Reference proteome</keyword>